<dbReference type="Pfam" id="PF00857">
    <property type="entry name" value="Isochorismatase"/>
    <property type="match status" value="1"/>
</dbReference>
<dbReference type="PANTHER" id="PTHR43540:SF14">
    <property type="entry name" value="ISOCHORISMATASE"/>
    <property type="match status" value="1"/>
</dbReference>
<dbReference type="RefSeq" id="WP_024110097.1">
    <property type="nucleotide sequence ID" value="NZ_JAHEPT010000007.1"/>
</dbReference>
<comment type="caution">
    <text evidence="3">The sequence shown here is derived from an EMBL/GenBank/DDBJ whole genome shotgun (WGS) entry which is preliminary data.</text>
</comment>
<dbReference type="SUPFAM" id="SSF52499">
    <property type="entry name" value="Isochorismatase-like hydrolases"/>
    <property type="match status" value="1"/>
</dbReference>
<feature type="domain" description="Isochorismatase-like" evidence="2">
    <location>
        <begin position="3"/>
        <end position="134"/>
    </location>
</feature>
<sequence length="178" mass="19859">MRVLIVVDMQNGVFATPRYQQNMVVERINRLIDAADQTIFIQHADADMPPGSEAWRLLPSLYRPANEISVTKTACDAFYRTELADTLNHLAVRHFTLCGCATDYCVDATIKNAASRGYAQTIAGDAHTTADRRAVGAAQLIAQHNDVWRDFIIPGNTLRVEDTDVILREWQARPDACV</sequence>
<evidence type="ECO:0000313" key="3">
    <source>
        <dbReference type="EMBL" id="PWD74506.1"/>
    </source>
</evidence>
<reference evidence="3 4" key="1">
    <citation type="submission" date="2018-05" db="EMBL/GenBank/DDBJ databases">
        <title>Genomic diversity of pathogens causing Blackleg of Potato in Pakistan.</title>
        <authorList>
            <person name="Sarfraz S."/>
            <person name="Riaz K."/>
            <person name="Oulghazi S."/>
            <person name="Cigna J."/>
            <person name="Sahi S.T."/>
            <person name="Khan S.H."/>
            <person name="Hameed A."/>
            <person name="Faure D."/>
        </authorList>
    </citation>
    <scope>NUCLEOTIDE SEQUENCE [LARGE SCALE GENOMIC DNA]</scope>
    <source>
        <strain evidence="3 4">SS70</strain>
    </source>
</reference>
<accession>A0AAW4LM72</accession>
<proteinExistence type="predicted"/>
<dbReference type="InterPro" id="IPR000868">
    <property type="entry name" value="Isochorismatase-like_dom"/>
</dbReference>
<dbReference type="InterPro" id="IPR050272">
    <property type="entry name" value="Isochorismatase-like_hydrls"/>
</dbReference>
<organism evidence="3 4">
    <name type="scientific">Dickeya dianthicola</name>
    <dbReference type="NCBI Taxonomy" id="204039"/>
    <lineage>
        <taxon>Bacteria</taxon>
        <taxon>Pseudomonadati</taxon>
        <taxon>Pseudomonadota</taxon>
        <taxon>Gammaproteobacteria</taxon>
        <taxon>Enterobacterales</taxon>
        <taxon>Pectobacteriaceae</taxon>
        <taxon>Dickeya</taxon>
    </lineage>
</organism>
<evidence type="ECO:0000259" key="2">
    <source>
        <dbReference type="Pfam" id="PF00857"/>
    </source>
</evidence>
<dbReference type="GO" id="GO:0016787">
    <property type="term" value="F:hydrolase activity"/>
    <property type="evidence" value="ECO:0007669"/>
    <property type="project" value="UniProtKB-KW"/>
</dbReference>
<evidence type="ECO:0000313" key="4">
    <source>
        <dbReference type="Proteomes" id="UP000245055"/>
    </source>
</evidence>
<dbReference type="PANTHER" id="PTHR43540">
    <property type="entry name" value="PEROXYUREIDOACRYLATE/UREIDOACRYLATE AMIDOHYDROLASE-RELATED"/>
    <property type="match status" value="1"/>
</dbReference>
<name>A0AAW4LM72_9GAMM</name>
<dbReference type="Gene3D" id="3.40.50.850">
    <property type="entry name" value="Isochorismatase-like"/>
    <property type="match status" value="1"/>
</dbReference>
<dbReference type="InterPro" id="IPR036380">
    <property type="entry name" value="Isochorismatase-like_sf"/>
</dbReference>
<protein>
    <submittedName>
        <fullName evidence="3">Isochorismatase</fullName>
    </submittedName>
</protein>
<dbReference type="AlphaFoldDB" id="A0AAW4LM72"/>
<gene>
    <name evidence="3" type="ORF">DF213_07120</name>
</gene>
<evidence type="ECO:0000256" key="1">
    <source>
        <dbReference type="ARBA" id="ARBA00022801"/>
    </source>
</evidence>
<dbReference type="EMBL" id="QESZ01000009">
    <property type="protein sequence ID" value="PWD74506.1"/>
    <property type="molecule type" value="Genomic_DNA"/>
</dbReference>
<dbReference type="Proteomes" id="UP000245055">
    <property type="component" value="Unassembled WGS sequence"/>
</dbReference>
<keyword evidence="1" id="KW-0378">Hydrolase</keyword>